<keyword evidence="4" id="KW-0677">Repeat</keyword>
<evidence type="ECO:0000259" key="10">
    <source>
        <dbReference type="PROSITE" id="PS50923"/>
    </source>
</evidence>
<evidence type="ECO:0000256" key="5">
    <source>
        <dbReference type="ARBA" id="ARBA00023157"/>
    </source>
</evidence>
<dbReference type="InterPro" id="IPR016187">
    <property type="entry name" value="CTDL_fold"/>
</dbReference>
<evidence type="ECO:0008006" key="13">
    <source>
        <dbReference type="Google" id="ProtNLM"/>
    </source>
</evidence>
<feature type="disulfide bond" evidence="7">
    <location>
        <begin position="206"/>
        <end position="233"/>
    </location>
</feature>
<dbReference type="SMART" id="SM00032">
    <property type="entry name" value="CCP"/>
    <property type="match status" value="1"/>
</dbReference>
<name>A0A3B4B3W3_9GOBI</name>
<keyword evidence="3" id="KW-0732">Signal</keyword>
<dbReference type="PROSITE" id="PS50041">
    <property type="entry name" value="C_TYPE_LECTIN_2"/>
    <property type="match status" value="1"/>
</dbReference>
<reference evidence="11" key="2">
    <citation type="submission" date="2025-09" db="UniProtKB">
        <authorList>
            <consortium name="Ensembl"/>
        </authorList>
    </citation>
    <scope>IDENTIFICATION</scope>
</reference>
<dbReference type="Gene3D" id="2.10.70.10">
    <property type="entry name" value="Complement Module, domain 1"/>
    <property type="match status" value="1"/>
</dbReference>
<dbReference type="GO" id="GO:0045202">
    <property type="term" value="C:synapse"/>
    <property type="evidence" value="ECO:0007669"/>
    <property type="project" value="TreeGrafter"/>
</dbReference>
<sequence>RGAPHRPIAICDASGGVHQPHHCSLSVSAAPSRSGRACSGHSVWSLSFSEDGCAQGWLFFMGNCYLHVSDRLTWTEAEQLCVQVNAHLSSVQSEEEQLFLNSNGQDYQWIGLNDKDIQGEFGWTDGSFLNWRPNQPDNYFGAGEDCVVMIWHEGGQWNDVPCNYQLPFTCKSSPVSCGSPPVVSNALPLGGSRERYVAGSVVRYQCEPGFTQRHLPVIRCKDNGQWEEPRVECTTGESYLGYAPPLSDLYRLIFQTSVNETKHNSRYDLICVIDKDEIGLALYGLIIISNFCTCVIVVISV</sequence>
<dbReference type="PROSITE" id="PS50923">
    <property type="entry name" value="SUSHI"/>
    <property type="match status" value="1"/>
</dbReference>
<dbReference type="AlphaFoldDB" id="A0A3B4B3W3"/>
<keyword evidence="2" id="KW-0964">Secreted</keyword>
<organism evidence="11 12">
    <name type="scientific">Periophthalmus magnuspinnatus</name>
    <dbReference type="NCBI Taxonomy" id="409849"/>
    <lineage>
        <taxon>Eukaryota</taxon>
        <taxon>Metazoa</taxon>
        <taxon>Chordata</taxon>
        <taxon>Craniata</taxon>
        <taxon>Vertebrata</taxon>
        <taxon>Euteleostomi</taxon>
        <taxon>Actinopterygii</taxon>
        <taxon>Neopterygii</taxon>
        <taxon>Teleostei</taxon>
        <taxon>Neoteleostei</taxon>
        <taxon>Acanthomorphata</taxon>
        <taxon>Gobiaria</taxon>
        <taxon>Gobiiformes</taxon>
        <taxon>Gobioidei</taxon>
        <taxon>Gobiidae</taxon>
        <taxon>Oxudercinae</taxon>
        <taxon>Periophthalmus</taxon>
    </lineage>
</organism>
<comment type="subcellular location">
    <subcellularLocation>
        <location evidence="1">Secreted</location>
    </subcellularLocation>
</comment>
<dbReference type="SUPFAM" id="SSF56436">
    <property type="entry name" value="C-type lectin-like"/>
    <property type="match status" value="1"/>
</dbReference>
<dbReference type="InterPro" id="IPR001304">
    <property type="entry name" value="C-type_lectin-like"/>
</dbReference>
<feature type="domain" description="Sushi" evidence="10">
    <location>
        <begin position="175"/>
        <end position="235"/>
    </location>
</feature>
<dbReference type="Pfam" id="PF00059">
    <property type="entry name" value="Lectin_C"/>
    <property type="match status" value="1"/>
</dbReference>
<feature type="domain" description="C-type lectin" evidence="9">
    <location>
        <begin position="60"/>
        <end position="171"/>
    </location>
</feature>
<evidence type="ECO:0000256" key="3">
    <source>
        <dbReference type="ARBA" id="ARBA00022729"/>
    </source>
</evidence>
<proteinExistence type="predicted"/>
<dbReference type="InterPro" id="IPR050691">
    <property type="entry name" value="Hyaluronan_bind_Proteoglycan"/>
</dbReference>
<protein>
    <recommendedName>
        <fullName evidence="13">C-type lectin domain-containing protein</fullName>
    </recommendedName>
</protein>
<keyword evidence="8" id="KW-1133">Transmembrane helix</keyword>
<dbReference type="InterPro" id="IPR000436">
    <property type="entry name" value="Sushi_SCR_CCP_dom"/>
</dbReference>
<dbReference type="GO" id="GO:0072534">
    <property type="term" value="C:perineuronal net"/>
    <property type="evidence" value="ECO:0007669"/>
    <property type="project" value="TreeGrafter"/>
</dbReference>
<accession>A0A3B4B3W3</accession>
<evidence type="ECO:0000256" key="7">
    <source>
        <dbReference type="PROSITE-ProRule" id="PRU00302"/>
    </source>
</evidence>
<dbReference type="PROSITE" id="PS00615">
    <property type="entry name" value="C_TYPE_LECTIN_1"/>
    <property type="match status" value="1"/>
</dbReference>
<evidence type="ECO:0000313" key="12">
    <source>
        <dbReference type="Proteomes" id="UP000261520"/>
    </source>
</evidence>
<dbReference type="InterPro" id="IPR016186">
    <property type="entry name" value="C-type_lectin-like/link_sf"/>
</dbReference>
<dbReference type="SMART" id="SM00034">
    <property type="entry name" value="CLECT"/>
    <property type="match status" value="1"/>
</dbReference>
<feature type="transmembrane region" description="Helical" evidence="8">
    <location>
        <begin position="280"/>
        <end position="299"/>
    </location>
</feature>
<dbReference type="GO" id="GO:0002052">
    <property type="term" value="P:positive regulation of neuroblast proliferation"/>
    <property type="evidence" value="ECO:0007669"/>
    <property type="project" value="TreeGrafter"/>
</dbReference>
<evidence type="ECO:0000256" key="8">
    <source>
        <dbReference type="SAM" id="Phobius"/>
    </source>
</evidence>
<dbReference type="Ensembl" id="ENSPMGT00000024832.1">
    <property type="protein sequence ID" value="ENSPMGP00000023309.1"/>
    <property type="gene ID" value="ENSPMGG00000018847.1"/>
</dbReference>
<dbReference type="InterPro" id="IPR035976">
    <property type="entry name" value="Sushi/SCR/CCP_sf"/>
</dbReference>
<keyword evidence="7" id="KW-0768">Sushi</keyword>
<dbReference type="Gene3D" id="3.10.100.10">
    <property type="entry name" value="Mannose-Binding Protein A, subunit A"/>
    <property type="match status" value="1"/>
</dbReference>
<dbReference type="FunFam" id="2.10.70.10:FF:000003">
    <property type="entry name" value="Versican core protein"/>
    <property type="match status" value="1"/>
</dbReference>
<keyword evidence="8" id="KW-0472">Membrane</keyword>
<keyword evidence="6" id="KW-0325">Glycoprotein</keyword>
<evidence type="ECO:0000256" key="6">
    <source>
        <dbReference type="ARBA" id="ARBA00023180"/>
    </source>
</evidence>
<keyword evidence="8" id="KW-0812">Transmembrane</keyword>
<dbReference type="Pfam" id="PF00084">
    <property type="entry name" value="Sushi"/>
    <property type="match status" value="1"/>
</dbReference>
<dbReference type="SUPFAM" id="SSF57535">
    <property type="entry name" value="Complement control module/SCR domain"/>
    <property type="match status" value="1"/>
</dbReference>
<evidence type="ECO:0000256" key="4">
    <source>
        <dbReference type="ARBA" id="ARBA00022737"/>
    </source>
</evidence>
<dbReference type="GO" id="GO:0001501">
    <property type="term" value="P:skeletal system development"/>
    <property type="evidence" value="ECO:0007669"/>
    <property type="project" value="TreeGrafter"/>
</dbReference>
<dbReference type="PANTHER" id="PTHR22804:SF42">
    <property type="entry name" value="AGGRECAN CORE PROTEIN"/>
    <property type="match status" value="1"/>
</dbReference>
<keyword evidence="5 7" id="KW-1015">Disulfide bond</keyword>
<evidence type="ECO:0000256" key="1">
    <source>
        <dbReference type="ARBA" id="ARBA00004613"/>
    </source>
</evidence>
<evidence type="ECO:0000259" key="9">
    <source>
        <dbReference type="PROSITE" id="PS50041"/>
    </source>
</evidence>
<dbReference type="GO" id="GO:0005615">
    <property type="term" value="C:extracellular space"/>
    <property type="evidence" value="ECO:0007669"/>
    <property type="project" value="TreeGrafter"/>
</dbReference>
<keyword evidence="12" id="KW-1185">Reference proteome</keyword>
<dbReference type="Proteomes" id="UP000261520">
    <property type="component" value="Unplaced"/>
</dbReference>
<feature type="disulfide bond" evidence="7">
    <location>
        <begin position="177"/>
        <end position="220"/>
    </location>
</feature>
<dbReference type="GO" id="GO:0007417">
    <property type="term" value="P:central nervous system development"/>
    <property type="evidence" value="ECO:0007669"/>
    <property type="project" value="TreeGrafter"/>
</dbReference>
<reference evidence="11" key="1">
    <citation type="submission" date="2025-08" db="UniProtKB">
        <authorList>
            <consortium name="Ensembl"/>
        </authorList>
    </citation>
    <scope>IDENTIFICATION</scope>
</reference>
<dbReference type="GO" id="GO:0010001">
    <property type="term" value="P:glial cell differentiation"/>
    <property type="evidence" value="ECO:0007669"/>
    <property type="project" value="TreeGrafter"/>
</dbReference>
<dbReference type="PANTHER" id="PTHR22804">
    <property type="entry name" value="AGGRECAN/VERSICAN PROTEOGLYCAN"/>
    <property type="match status" value="1"/>
</dbReference>
<dbReference type="InterPro" id="IPR018378">
    <property type="entry name" value="C-type_lectin_CS"/>
</dbReference>
<evidence type="ECO:0000313" key="11">
    <source>
        <dbReference type="Ensembl" id="ENSPMGP00000023309.1"/>
    </source>
</evidence>
<evidence type="ECO:0000256" key="2">
    <source>
        <dbReference type="ARBA" id="ARBA00022525"/>
    </source>
</evidence>
<dbReference type="CDD" id="cd00033">
    <property type="entry name" value="CCP"/>
    <property type="match status" value="1"/>
</dbReference>
<dbReference type="STRING" id="409849.ENSPMGP00000023309"/>